<keyword evidence="1" id="KW-0472">Membrane</keyword>
<keyword evidence="3" id="KW-1185">Reference proteome</keyword>
<feature type="transmembrane region" description="Helical" evidence="1">
    <location>
        <begin position="100"/>
        <end position="120"/>
    </location>
</feature>
<keyword evidence="1" id="KW-1133">Transmembrane helix</keyword>
<feature type="transmembrane region" description="Helical" evidence="1">
    <location>
        <begin position="210"/>
        <end position="231"/>
    </location>
</feature>
<proteinExistence type="predicted"/>
<feature type="transmembrane region" description="Helical" evidence="1">
    <location>
        <begin position="266"/>
        <end position="287"/>
    </location>
</feature>
<evidence type="ECO:0000313" key="2">
    <source>
        <dbReference type="EMBL" id="NEZ57158.1"/>
    </source>
</evidence>
<evidence type="ECO:0000256" key="1">
    <source>
        <dbReference type="SAM" id="Phobius"/>
    </source>
</evidence>
<dbReference type="AlphaFoldDB" id="A0A6M0RLM5"/>
<name>A0A6M0RLM5_9CYAN</name>
<feature type="transmembrane region" description="Helical" evidence="1">
    <location>
        <begin position="151"/>
        <end position="167"/>
    </location>
</feature>
<keyword evidence="1" id="KW-0812">Transmembrane</keyword>
<comment type="caution">
    <text evidence="2">The sequence shown here is derived from an EMBL/GenBank/DDBJ whole genome shotgun (WGS) entry which is preliminary data.</text>
</comment>
<dbReference type="GO" id="GO:0000030">
    <property type="term" value="F:mannosyltransferase activity"/>
    <property type="evidence" value="ECO:0007669"/>
    <property type="project" value="InterPro"/>
</dbReference>
<feature type="transmembrane region" description="Helical" evidence="1">
    <location>
        <begin position="294"/>
        <end position="320"/>
    </location>
</feature>
<evidence type="ECO:0008006" key="4">
    <source>
        <dbReference type="Google" id="ProtNLM"/>
    </source>
</evidence>
<dbReference type="Pfam" id="PF05208">
    <property type="entry name" value="ALG3"/>
    <property type="match status" value="1"/>
</dbReference>
<feature type="transmembrane region" description="Helical" evidence="1">
    <location>
        <begin position="12"/>
        <end position="30"/>
    </location>
</feature>
<gene>
    <name evidence="2" type="ORF">DXZ20_16025</name>
</gene>
<evidence type="ECO:0000313" key="3">
    <source>
        <dbReference type="Proteomes" id="UP000481033"/>
    </source>
</evidence>
<reference evidence="2 3" key="1">
    <citation type="journal article" date="2020" name="Microb. Ecol.">
        <title>Ecogenomics of the Marine Benthic Filamentous Cyanobacterium Adonisia.</title>
        <authorList>
            <person name="Walter J.M."/>
            <person name="Coutinho F.H."/>
            <person name="Leomil L."/>
            <person name="Hargreaves P.I."/>
            <person name="Campeao M.E."/>
            <person name="Vieira V.V."/>
            <person name="Silva B.S."/>
            <person name="Fistarol G.O."/>
            <person name="Salomon P.S."/>
            <person name="Sawabe T."/>
            <person name="Mino S."/>
            <person name="Hosokawa M."/>
            <person name="Miyashita H."/>
            <person name="Maruyama F."/>
            <person name="van Verk M.C."/>
            <person name="Dutilh B.E."/>
            <person name="Thompson C.C."/>
            <person name="Thompson F.L."/>
        </authorList>
    </citation>
    <scope>NUCLEOTIDE SEQUENCE [LARGE SCALE GENOMIC DNA]</scope>
    <source>
        <strain evidence="2 3">CCMR0081</strain>
    </source>
</reference>
<feature type="transmembrane region" description="Helical" evidence="1">
    <location>
        <begin position="173"/>
        <end position="198"/>
    </location>
</feature>
<sequence length="339" mass="39465">MSGLDKWDKRYWLIFLLLASAGFFIHYSFWHTPAEELQGHDMYYIWLEGKRILAGENPYARVLAGNLRENDKYATYFPIAYLVSALVQKLGFLDYRDWLYFWRPTAFIFHMGIVGLTLRYFQKRRLWLLGIAASLVLLLGRWSIYIIRVHHLEFAAIFFLVFSLVLLKEKPRLALLMFSISLGIKQIAIFLLPLYLIYLWKKRDKYAKNLIIGFLIILSVPLITSLPFIIWDADGFFKSVLFSATRLGDSHISGAPSIDVILFQNYPWLVGLKAKALMLFLMGLAYLSFLTERVGIFAASTITMMAFLYFNSVLFLQYFIWPLSLIPFAMVEDRKGFAD</sequence>
<feature type="transmembrane region" description="Helical" evidence="1">
    <location>
        <begin position="73"/>
        <end position="93"/>
    </location>
</feature>
<accession>A0A6M0RLM5</accession>
<dbReference type="RefSeq" id="WP_163699214.1">
    <property type="nucleotide sequence ID" value="NZ_QXHD01000004.1"/>
</dbReference>
<feature type="transmembrane region" description="Helical" evidence="1">
    <location>
        <begin position="126"/>
        <end position="144"/>
    </location>
</feature>
<organism evidence="2 3">
    <name type="scientific">Adonisia turfae CCMR0081</name>
    <dbReference type="NCBI Taxonomy" id="2292702"/>
    <lineage>
        <taxon>Bacteria</taxon>
        <taxon>Bacillati</taxon>
        <taxon>Cyanobacteriota</taxon>
        <taxon>Adonisia</taxon>
        <taxon>Adonisia turfae</taxon>
    </lineage>
</organism>
<dbReference type="EMBL" id="QXHD01000004">
    <property type="protein sequence ID" value="NEZ57158.1"/>
    <property type="molecule type" value="Genomic_DNA"/>
</dbReference>
<protein>
    <recommendedName>
        <fullName evidence="4">DUF2029 domain-containing protein</fullName>
    </recommendedName>
</protein>
<dbReference type="InterPro" id="IPR007873">
    <property type="entry name" value="Glycosyltransferase_ALG3"/>
</dbReference>
<dbReference type="Proteomes" id="UP000481033">
    <property type="component" value="Unassembled WGS sequence"/>
</dbReference>